<dbReference type="RefSeq" id="WP_044924148.1">
    <property type="nucleotide sequence ID" value="NZ_BAABYN010000001.1"/>
</dbReference>
<dbReference type="Proteomes" id="UP000095553">
    <property type="component" value="Unassembled WGS sequence"/>
</dbReference>
<name>A0A173SPU2_ANAHA</name>
<reference evidence="4 7" key="2">
    <citation type="journal article" date="2020" name="Cell Host Microbe">
        <title>Functional and Genomic Variation between Human-Derived Isolates of Lachnospiraceae Reveals Inter- and Intra-Species Diversity.</title>
        <authorList>
            <person name="Sorbara M.T."/>
            <person name="Littmann E.R."/>
            <person name="Fontana E."/>
            <person name="Moody T.U."/>
            <person name="Kohout C.E."/>
            <person name="Gjonbalaj M."/>
            <person name="Eaton V."/>
            <person name="Seok R."/>
            <person name="Leiner I.M."/>
            <person name="Pamer E.G."/>
        </authorList>
    </citation>
    <scope>NUCLEOTIDE SEQUENCE [LARGE SCALE GENOMIC DNA]</scope>
    <source>
        <strain evidence="4 7">MSK.14.57</strain>
    </source>
</reference>
<protein>
    <submittedName>
        <fullName evidence="2">Uncharacterized protein</fullName>
    </submittedName>
</protein>
<dbReference type="EMBL" id="JAAITB010000028">
    <property type="protein sequence ID" value="NSJ80316.1"/>
    <property type="molecule type" value="Genomic_DNA"/>
</dbReference>
<reference evidence="5 6" key="1">
    <citation type="submission" date="2015-09" db="EMBL/GenBank/DDBJ databases">
        <authorList>
            <consortium name="Pathogen Informatics"/>
        </authorList>
    </citation>
    <scope>NUCLEOTIDE SEQUENCE [LARGE SCALE GENOMIC DNA]</scope>
    <source>
        <strain evidence="3 6">2789STDY5834908</strain>
        <strain evidence="2 5">2789STDY5834959</strain>
    </source>
</reference>
<gene>
    <name evidence="3" type="ORF">ERS852520_00902</name>
    <name evidence="2" type="ORF">ERS852571_01405</name>
    <name evidence="4" type="ORF">G5A72_12135</name>
</gene>
<evidence type="ECO:0000313" key="4">
    <source>
        <dbReference type="EMBL" id="NSJ80316.1"/>
    </source>
</evidence>
<evidence type="ECO:0000313" key="7">
    <source>
        <dbReference type="Proteomes" id="UP001644750"/>
    </source>
</evidence>
<sequence>MPPEKEQAVLVQQTTQKKESNKKKSKDKKDKLFHDTKKFLQSYRRLELSLKYSKAMQTKRLAANDMSFEWELRDDEIEFNDMVLQEAISALHCLKQMPEMGRVWYHLLQMKYFDVRPYKMSDDAIITALQEAGLFSDISKTTFYRYQKSAIRMYGEILWGSLDKNSSVYKKFVKMIHSHDLEKQI</sequence>
<feature type="region of interest" description="Disordered" evidence="1">
    <location>
        <begin position="1"/>
        <end position="30"/>
    </location>
</feature>
<keyword evidence="7" id="KW-1185">Reference proteome</keyword>
<dbReference type="AlphaFoldDB" id="A0A173SPU2"/>
<evidence type="ECO:0000256" key="1">
    <source>
        <dbReference type="SAM" id="MobiDB-lite"/>
    </source>
</evidence>
<accession>A0A173SPU2</accession>
<evidence type="ECO:0000313" key="2">
    <source>
        <dbReference type="EMBL" id="CUM92383.1"/>
    </source>
</evidence>
<dbReference type="Proteomes" id="UP000095564">
    <property type="component" value="Unassembled WGS sequence"/>
</dbReference>
<dbReference type="EMBL" id="CYXY01000007">
    <property type="protein sequence ID" value="CUM92383.1"/>
    <property type="molecule type" value="Genomic_DNA"/>
</dbReference>
<proteinExistence type="predicted"/>
<dbReference type="Proteomes" id="UP001644750">
    <property type="component" value="Unassembled WGS sequence"/>
</dbReference>
<dbReference type="EMBL" id="CZAU01000006">
    <property type="protein sequence ID" value="CUP23501.1"/>
    <property type="molecule type" value="Genomic_DNA"/>
</dbReference>
<organism evidence="2 5">
    <name type="scientific">Anaerostipes hadrus</name>
    <dbReference type="NCBI Taxonomy" id="649756"/>
    <lineage>
        <taxon>Bacteria</taxon>
        <taxon>Bacillati</taxon>
        <taxon>Bacillota</taxon>
        <taxon>Clostridia</taxon>
        <taxon>Lachnospirales</taxon>
        <taxon>Lachnospiraceae</taxon>
        <taxon>Anaerostipes</taxon>
    </lineage>
</organism>
<evidence type="ECO:0000313" key="3">
    <source>
        <dbReference type="EMBL" id="CUP23501.1"/>
    </source>
</evidence>
<reference evidence="4" key="3">
    <citation type="submission" date="2020-02" db="EMBL/GenBank/DDBJ databases">
        <authorList>
            <person name="Littmann E."/>
            <person name="Sorbara M."/>
        </authorList>
    </citation>
    <scope>NUCLEOTIDE SEQUENCE</scope>
    <source>
        <strain evidence="4">MSK.14.57</strain>
    </source>
</reference>
<evidence type="ECO:0000313" key="5">
    <source>
        <dbReference type="Proteomes" id="UP000095553"/>
    </source>
</evidence>
<dbReference type="OrthoDB" id="1705555at2"/>
<evidence type="ECO:0000313" key="6">
    <source>
        <dbReference type="Proteomes" id="UP000095564"/>
    </source>
</evidence>